<dbReference type="InterPro" id="IPR007568">
    <property type="entry name" value="RTA1"/>
</dbReference>
<dbReference type="Proteomes" id="UP000001056">
    <property type="component" value="Unassembled WGS sequence"/>
</dbReference>
<comment type="subcellular location">
    <subcellularLocation>
        <location evidence="1">Membrane</location>
        <topology evidence="1">Multi-pass membrane protein</topology>
    </subcellularLocation>
</comment>
<dbReference type="PANTHER" id="PTHR31465:SF8">
    <property type="entry name" value="DOMAIN PROTEIN, PUTATIVE (AFU_ORTHOLOGUE AFUA_6G14140)-RELATED"/>
    <property type="match status" value="1"/>
</dbReference>
<dbReference type="Pfam" id="PF04479">
    <property type="entry name" value="RTA1"/>
    <property type="match status" value="1"/>
</dbReference>
<dbReference type="GO" id="GO:0005886">
    <property type="term" value="C:plasma membrane"/>
    <property type="evidence" value="ECO:0007669"/>
    <property type="project" value="TreeGrafter"/>
</dbReference>
<dbReference type="EMBL" id="CH408032">
    <property type="protein sequence ID" value="EAQ87543.1"/>
    <property type="molecule type" value="Genomic_DNA"/>
</dbReference>
<sequence length="368" mass="40033">MVELDPSMFPPGWDQDAIDDAIANYYYSCTHITANCTVEATTLGYYPNRGINIFLVIGFAVATVIALVLGILKKTWSYTSFIAARCALELPGYGARIPLTDNPWNKHAFETQIVAIILAPTLVCISIYLTLKHVCLALNPTLSRVRPHLYPFVFVPLDVSCLLVQAIGGALAASAATSNFKMVQHGNRCIIAGIVLQVVVLSFFGTSAGDYYLRVRKWINSPEADPEAVALWRDKKFRMFVYAVTGAYSGILIRCIYRIAEMAGGWGNHIMQDEPSFIVLEGFMVLIPCLLLAIFAPGYLFPQMAARMSAPGRVGLKRKDGEQTDDAEKKAQPGALGGQQPTTSGDESAVGEQVKEAAVPAVEEAKST</sequence>
<feature type="compositionally biased region" description="Basic and acidic residues" evidence="5">
    <location>
        <begin position="317"/>
        <end position="331"/>
    </location>
</feature>
<proteinExistence type="predicted"/>
<keyword evidence="8" id="KW-1185">Reference proteome</keyword>
<dbReference type="VEuPathDB" id="FungiDB:CHGG_04162"/>
<feature type="transmembrane region" description="Helical" evidence="6">
    <location>
        <begin position="278"/>
        <end position="301"/>
    </location>
</feature>
<evidence type="ECO:0000313" key="7">
    <source>
        <dbReference type="EMBL" id="EAQ87543.1"/>
    </source>
</evidence>
<dbReference type="InParanoid" id="Q2H234"/>
<dbReference type="RefSeq" id="XP_001223376.1">
    <property type="nucleotide sequence ID" value="XM_001223375.1"/>
</dbReference>
<reference evidence="8" key="1">
    <citation type="journal article" date="2015" name="Genome Announc.">
        <title>Draft genome sequence of the cellulolytic fungus Chaetomium globosum.</title>
        <authorList>
            <person name="Cuomo C.A."/>
            <person name="Untereiner W.A."/>
            <person name="Ma L.-J."/>
            <person name="Grabherr M."/>
            <person name="Birren B.W."/>
        </authorList>
    </citation>
    <scope>NUCLEOTIDE SEQUENCE [LARGE SCALE GENOMIC DNA]</scope>
    <source>
        <strain evidence="8">ATCC 6205 / CBS 148.51 / DSM 1962 / NBRC 6347 / NRRL 1970</strain>
    </source>
</reference>
<feature type="transmembrane region" description="Helical" evidence="6">
    <location>
        <begin position="151"/>
        <end position="177"/>
    </location>
</feature>
<evidence type="ECO:0000256" key="2">
    <source>
        <dbReference type="ARBA" id="ARBA00022692"/>
    </source>
</evidence>
<keyword evidence="2 6" id="KW-0812">Transmembrane</keyword>
<dbReference type="GeneID" id="4391751"/>
<evidence type="ECO:0000256" key="1">
    <source>
        <dbReference type="ARBA" id="ARBA00004141"/>
    </source>
</evidence>
<feature type="transmembrane region" description="Helical" evidence="6">
    <location>
        <begin position="51"/>
        <end position="72"/>
    </location>
</feature>
<dbReference type="GO" id="GO:0000324">
    <property type="term" value="C:fungal-type vacuole"/>
    <property type="evidence" value="ECO:0007669"/>
    <property type="project" value="TreeGrafter"/>
</dbReference>
<protein>
    <recommendedName>
        <fullName evidence="9">Sphingoid long-chain base transporter RSB1</fullName>
    </recommendedName>
</protein>
<dbReference type="OrthoDB" id="3358017at2759"/>
<keyword evidence="4 6" id="KW-0472">Membrane</keyword>
<dbReference type="eggNOG" id="ENOG502QU4U">
    <property type="taxonomic scope" value="Eukaryota"/>
</dbReference>
<feature type="transmembrane region" description="Helical" evidence="6">
    <location>
        <begin position="189"/>
        <end position="208"/>
    </location>
</feature>
<dbReference type="OMA" id="LAPTFIC"/>
<dbReference type="HOGENOM" id="CLU_033465_6_1_1"/>
<evidence type="ECO:0000256" key="4">
    <source>
        <dbReference type="ARBA" id="ARBA00023136"/>
    </source>
</evidence>
<evidence type="ECO:0000313" key="8">
    <source>
        <dbReference type="Proteomes" id="UP000001056"/>
    </source>
</evidence>
<feature type="transmembrane region" description="Helical" evidence="6">
    <location>
        <begin position="113"/>
        <end position="131"/>
    </location>
</feature>
<dbReference type="AlphaFoldDB" id="Q2H234"/>
<feature type="transmembrane region" description="Helical" evidence="6">
    <location>
        <begin position="239"/>
        <end position="257"/>
    </location>
</feature>
<evidence type="ECO:0000256" key="5">
    <source>
        <dbReference type="SAM" id="MobiDB-lite"/>
    </source>
</evidence>
<evidence type="ECO:0008006" key="9">
    <source>
        <dbReference type="Google" id="ProtNLM"/>
    </source>
</evidence>
<evidence type="ECO:0000256" key="6">
    <source>
        <dbReference type="SAM" id="Phobius"/>
    </source>
</evidence>
<accession>Q2H234</accession>
<evidence type="ECO:0000256" key="3">
    <source>
        <dbReference type="ARBA" id="ARBA00022989"/>
    </source>
</evidence>
<dbReference type="PANTHER" id="PTHR31465">
    <property type="entry name" value="PROTEIN RTA1-RELATED"/>
    <property type="match status" value="1"/>
</dbReference>
<feature type="region of interest" description="Disordered" evidence="5">
    <location>
        <begin position="315"/>
        <end position="368"/>
    </location>
</feature>
<organism evidence="7 8">
    <name type="scientific">Chaetomium globosum (strain ATCC 6205 / CBS 148.51 / DSM 1962 / NBRC 6347 / NRRL 1970)</name>
    <name type="common">Soil fungus</name>
    <dbReference type="NCBI Taxonomy" id="306901"/>
    <lineage>
        <taxon>Eukaryota</taxon>
        <taxon>Fungi</taxon>
        <taxon>Dikarya</taxon>
        <taxon>Ascomycota</taxon>
        <taxon>Pezizomycotina</taxon>
        <taxon>Sordariomycetes</taxon>
        <taxon>Sordariomycetidae</taxon>
        <taxon>Sordariales</taxon>
        <taxon>Chaetomiaceae</taxon>
        <taxon>Chaetomium</taxon>
    </lineage>
</organism>
<keyword evidence="3 6" id="KW-1133">Transmembrane helix</keyword>
<name>Q2H234_CHAGB</name>
<gene>
    <name evidence="7" type="ORF">CHGG_04162</name>
</gene>